<name>A0A2G6E2J3_9BACT</name>
<dbReference type="Pfam" id="PF14345">
    <property type="entry name" value="GDYXXLXY"/>
    <property type="match status" value="1"/>
</dbReference>
<sequence length="184" mass="21253">MKKFPTLPFLLVVLCQFLVLGGMIAKRVHLLNTGKIVRLQCQPVDPRSLLSGDYVVLNYTISRFSEKQLRQLNHDHENLKMMLHGEIYVALSPVPDAQYWEAVAVSQHRQTLQAAYPVVIRGIIRPNRRPYQIRYGVEHYFVPQFEGRQIEQEISNVTVEVAVAESGESAIKRLFINDQEVEFY</sequence>
<dbReference type="EMBL" id="PDPS01000036">
    <property type="protein sequence ID" value="PID56284.1"/>
    <property type="molecule type" value="Genomic_DNA"/>
</dbReference>
<evidence type="ECO:0000313" key="2">
    <source>
        <dbReference type="Proteomes" id="UP000229740"/>
    </source>
</evidence>
<evidence type="ECO:0008006" key="3">
    <source>
        <dbReference type="Google" id="ProtNLM"/>
    </source>
</evidence>
<accession>A0A2G6E2J3</accession>
<dbReference type="Proteomes" id="UP000229740">
    <property type="component" value="Unassembled WGS sequence"/>
</dbReference>
<comment type="caution">
    <text evidence="1">The sequence shown here is derived from an EMBL/GenBank/DDBJ whole genome shotgun (WGS) entry which is preliminary data.</text>
</comment>
<dbReference type="AlphaFoldDB" id="A0A2G6E2J3"/>
<gene>
    <name evidence="1" type="ORF">CSB45_12195</name>
</gene>
<proteinExistence type="predicted"/>
<reference evidence="1 2" key="1">
    <citation type="submission" date="2017-10" db="EMBL/GenBank/DDBJ databases">
        <title>Novel microbial diversity and functional potential in the marine mammal oral microbiome.</title>
        <authorList>
            <person name="Dudek N.K."/>
            <person name="Sun C.L."/>
            <person name="Burstein D."/>
            <person name="Kantor R.S."/>
            <person name="Aliaga Goltsman D.S."/>
            <person name="Bik E.M."/>
            <person name="Thomas B.C."/>
            <person name="Banfield J.F."/>
            <person name="Relman D.A."/>
        </authorList>
    </citation>
    <scope>NUCLEOTIDE SEQUENCE [LARGE SCALE GENOMIC DNA]</scope>
    <source>
        <strain evidence="1">DOLZORAL124_49_17</strain>
    </source>
</reference>
<protein>
    <recommendedName>
        <fullName evidence="3">GDYXXLXY domain-containing protein</fullName>
    </recommendedName>
</protein>
<evidence type="ECO:0000313" key="1">
    <source>
        <dbReference type="EMBL" id="PID56284.1"/>
    </source>
</evidence>
<dbReference type="InterPro" id="IPR025833">
    <property type="entry name" value="GDYXXLXY"/>
</dbReference>
<organism evidence="1 2">
    <name type="scientific">candidate division KSB3 bacterium</name>
    <dbReference type="NCBI Taxonomy" id="2044937"/>
    <lineage>
        <taxon>Bacteria</taxon>
        <taxon>candidate division KSB3</taxon>
    </lineage>
</organism>